<feature type="transmembrane region" description="Helical" evidence="6">
    <location>
        <begin position="161"/>
        <end position="180"/>
    </location>
</feature>
<keyword evidence="8" id="KW-1185">Reference proteome</keyword>
<feature type="transmembrane region" description="Helical" evidence="6">
    <location>
        <begin position="12"/>
        <end position="33"/>
    </location>
</feature>
<dbReference type="InterPro" id="IPR036259">
    <property type="entry name" value="MFS_trans_sf"/>
</dbReference>
<dbReference type="InterPro" id="IPR011701">
    <property type="entry name" value="MFS"/>
</dbReference>
<evidence type="ECO:0000256" key="5">
    <source>
        <dbReference type="ARBA" id="ARBA00023136"/>
    </source>
</evidence>
<evidence type="ECO:0000256" key="1">
    <source>
        <dbReference type="ARBA" id="ARBA00004651"/>
    </source>
</evidence>
<feature type="transmembrane region" description="Helical" evidence="6">
    <location>
        <begin position="301"/>
        <end position="318"/>
    </location>
</feature>
<keyword evidence="4 6" id="KW-1133">Transmembrane helix</keyword>
<keyword evidence="5 6" id="KW-0472">Membrane</keyword>
<sequence>MRAIRNLTFAAYGMHLADQIALVAVPLVAALVFGASAQVIGLLVACQSMAHLLGSLPFGLIIDRAQARTVAIVSTLISLAGFGGAALSILGGSLVGFGAFVVVGGFGIVVFVLVSLSILPRLAQPSDIARANARLDLARALCSFAVPLAIGLLITTRTANWVFAVAAAGGLLALAAAIGLPRFPVSPPQPAGIFSLIREGGRFVLRHQLLLPIALCAVLWNLAFAALLAIMVPLAVDIYLAEPGVFGIALSAFGLAATLGAFTVGRLSAVLPTSFFLLFGPGSSVAAILLLFAVAPGGSVLPVYAAFFILGFGPSMWLTTQNSVRQLVTPAAMLGRVNAVIQTAIYGIRPVGALLGGFIAGTASPDAALVFVAAAYAGSFAVPLFSRLRTVRRFTDLTIMEAG</sequence>
<evidence type="ECO:0000256" key="3">
    <source>
        <dbReference type="ARBA" id="ARBA00022692"/>
    </source>
</evidence>
<evidence type="ECO:0000256" key="2">
    <source>
        <dbReference type="ARBA" id="ARBA00022475"/>
    </source>
</evidence>
<dbReference type="RefSeq" id="WP_368802606.1">
    <property type="nucleotide sequence ID" value="NZ_JAZHFV010000002.1"/>
</dbReference>
<dbReference type="Gene3D" id="1.20.1250.20">
    <property type="entry name" value="MFS general substrate transporter like domains"/>
    <property type="match status" value="1"/>
</dbReference>
<organism evidence="7 8">
    <name type="scientific">Neoaquamicrobium sediminum</name>
    <dbReference type="NCBI Taxonomy" id="1849104"/>
    <lineage>
        <taxon>Bacteria</taxon>
        <taxon>Pseudomonadati</taxon>
        <taxon>Pseudomonadota</taxon>
        <taxon>Alphaproteobacteria</taxon>
        <taxon>Hyphomicrobiales</taxon>
        <taxon>Phyllobacteriaceae</taxon>
        <taxon>Neoaquamicrobium</taxon>
    </lineage>
</organism>
<gene>
    <name evidence="7" type="ORF">V1479_08980</name>
</gene>
<dbReference type="Proteomes" id="UP001559025">
    <property type="component" value="Unassembled WGS sequence"/>
</dbReference>
<feature type="transmembrane region" description="Helical" evidence="6">
    <location>
        <begin position="69"/>
        <end position="90"/>
    </location>
</feature>
<feature type="transmembrane region" description="Helical" evidence="6">
    <location>
        <begin position="209"/>
        <end position="232"/>
    </location>
</feature>
<feature type="transmembrane region" description="Helical" evidence="6">
    <location>
        <begin position="96"/>
        <end position="116"/>
    </location>
</feature>
<reference evidence="7 8" key="1">
    <citation type="submission" date="2024-01" db="EMBL/GenBank/DDBJ databases">
        <title>New evidence supports the origin of RcGTA from prophage.</title>
        <authorList>
            <person name="Xu Y."/>
            <person name="Liu B."/>
            <person name="Chen F."/>
        </authorList>
    </citation>
    <scope>NUCLEOTIDE SEQUENCE [LARGE SCALE GENOMIC DNA]</scope>
    <source>
        <strain evidence="7 8">CBW1107-2</strain>
    </source>
</reference>
<dbReference type="PANTHER" id="PTHR23513">
    <property type="entry name" value="INTEGRAL MEMBRANE EFFLUX PROTEIN-RELATED"/>
    <property type="match status" value="1"/>
</dbReference>
<proteinExistence type="predicted"/>
<protein>
    <submittedName>
        <fullName evidence="7">MFS transporter</fullName>
    </submittedName>
</protein>
<dbReference type="SUPFAM" id="SSF103473">
    <property type="entry name" value="MFS general substrate transporter"/>
    <property type="match status" value="1"/>
</dbReference>
<feature type="transmembrane region" description="Helical" evidence="6">
    <location>
        <begin position="367"/>
        <end position="385"/>
    </location>
</feature>
<dbReference type="EMBL" id="JAZHFV010000002">
    <property type="protein sequence ID" value="MEX4007436.1"/>
    <property type="molecule type" value="Genomic_DNA"/>
</dbReference>
<feature type="transmembrane region" description="Helical" evidence="6">
    <location>
        <begin position="137"/>
        <end position="155"/>
    </location>
</feature>
<name>A0ABV3WT26_9HYPH</name>
<feature type="transmembrane region" description="Helical" evidence="6">
    <location>
        <begin position="276"/>
        <end position="295"/>
    </location>
</feature>
<accession>A0ABV3WT26</accession>
<comment type="caution">
    <text evidence="7">The sequence shown here is derived from an EMBL/GenBank/DDBJ whole genome shotgun (WGS) entry which is preliminary data.</text>
</comment>
<dbReference type="Pfam" id="PF07690">
    <property type="entry name" value="MFS_1"/>
    <property type="match status" value="1"/>
</dbReference>
<feature type="transmembrane region" description="Helical" evidence="6">
    <location>
        <begin position="244"/>
        <end position="264"/>
    </location>
</feature>
<evidence type="ECO:0000313" key="7">
    <source>
        <dbReference type="EMBL" id="MEX4007436.1"/>
    </source>
</evidence>
<keyword evidence="2" id="KW-1003">Cell membrane</keyword>
<evidence type="ECO:0000256" key="6">
    <source>
        <dbReference type="SAM" id="Phobius"/>
    </source>
</evidence>
<feature type="transmembrane region" description="Helical" evidence="6">
    <location>
        <begin position="39"/>
        <end position="62"/>
    </location>
</feature>
<evidence type="ECO:0000256" key="4">
    <source>
        <dbReference type="ARBA" id="ARBA00022989"/>
    </source>
</evidence>
<evidence type="ECO:0000313" key="8">
    <source>
        <dbReference type="Proteomes" id="UP001559025"/>
    </source>
</evidence>
<dbReference type="PANTHER" id="PTHR23513:SF6">
    <property type="entry name" value="MAJOR FACILITATOR SUPERFAMILY ASSOCIATED DOMAIN-CONTAINING PROTEIN"/>
    <property type="match status" value="1"/>
</dbReference>
<keyword evidence="3 6" id="KW-0812">Transmembrane</keyword>
<comment type="subcellular location">
    <subcellularLocation>
        <location evidence="1">Cell membrane</location>
        <topology evidence="1">Multi-pass membrane protein</topology>
    </subcellularLocation>
</comment>
<feature type="transmembrane region" description="Helical" evidence="6">
    <location>
        <begin position="339"/>
        <end position="361"/>
    </location>
</feature>